<evidence type="ECO:0000313" key="4">
    <source>
        <dbReference type="EMBL" id="KKU26984.1"/>
    </source>
</evidence>
<feature type="binding site" evidence="3">
    <location>
        <position position="8"/>
    </location>
    <ligand>
        <name>a divalent metal cation</name>
        <dbReference type="ChEBI" id="CHEBI:60240"/>
        <label>1</label>
    </ligand>
</feature>
<dbReference type="CDD" id="cd01310">
    <property type="entry name" value="TatD_DNAse"/>
    <property type="match status" value="1"/>
</dbReference>
<name>A0A0G1P249_9BACT</name>
<dbReference type="SUPFAM" id="SSF51556">
    <property type="entry name" value="Metallo-dependent hydrolases"/>
    <property type="match status" value="1"/>
</dbReference>
<dbReference type="InterPro" id="IPR015991">
    <property type="entry name" value="TatD/YcfH-like"/>
</dbReference>
<dbReference type="GO" id="GO:0046872">
    <property type="term" value="F:metal ion binding"/>
    <property type="evidence" value="ECO:0007669"/>
    <property type="project" value="UniProtKB-KW"/>
</dbReference>
<dbReference type="InterPro" id="IPR001130">
    <property type="entry name" value="TatD-like"/>
</dbReference>
<feature type="binding site" evidence="3">
    <location>
        <position position="182"/>
    </location>
    <ligand>
        <name>a divalent metal cation</name>
        <dbReference type="ChEBI" id="CHEBI:60240"/>
        <label>2</label>
    </ligand>
</feature>
<dbReference type="FunFam" id="3.20.20.140:FF:000005">
    <property type="entry name" value="TatD family hydrolase"/>
    <property type="match status" value="1"/>
</dbReference>
<keyword evidence="2" id="KW-0378">Hydrolase</keyword>
<dbReference type="Pfam" id="PF01026">
    <property type="entry name" value="TatD_DNase"/>
    <property type="match status" value="1"/>
</dbReference>
<gene>
    <name evidence="4" type="ORF">UX39_C0005G0022</name>
</gene>
<organism evidence="4 5">
    <name type="scientific">Candidatus Magasanikbacteria bacterium GW2011_GWA2_46_17</name>
    <dbReference type="NCBI Taxonomy" id="1619042"/>
    <lineage>
        <taxon>Bacteria</taxon>
        <taxon>Candidatus Magasanikiibacteriota</taxon>
    </lineage>
</organism>
<dbReference type="Proteomes" id="UP000034175">
    <property type="component" value="Unassembled WGS sequence"/>
</dbReference>
<feature type="binding site" evidence="3">
    <location>
        <position position="112"/>
    </location>
    <ligand>
        <name>a divalent metal cation</name>
        <dbReference type="ChEBI" id="CHEBI:60240"/>
        <label>1</label>
    </ligand>
</feature>
<evidence type="ECO:0000256" key="1">
    <source>
        <dbReference type="ARBA" id="ARBA00022723"/>
    </source>
</evidence>
<evidence type="ECO:0000256" key="2">
    <source>
        <dbReference type="ARBA" id="ARBA00022801"/>
    </source>
</evidence>
<evidence type="ECO:0000313" key="5">
    <source>
        <dbReference type="Proteomes" id="UP000034175"/>
    </source>
</evidence>
<dbReference type="PATRIC" id="fig|1619042.3.peg.260"/>
<dbReference type="Gene3D" id="3.20.20.140">
    <property type="entry name" value="Metal-dependent hydrolases"/>
    <property type="match status" value="1"/>
</dbReference>
<dbReference type="PANTHER" id="PTHR46124">
    <property type="entry name" value="D-AMINOACYL-TRNA DEACYLASE"/>
    <property type="match status" value="1"/>
</dbReference>
<feature type="binding site" evidence="3">
    <location>
        <position position="10"/>
    </location>
    <ligand>
        <name>a divalent metal cation</name>
        <dbReference type="ChEBI" id="CHEBI:60240"/>
        <label>1</label>
    </ligand>
</feature>
<comment type="caution">
    <text evidence="4">The sequence shown here is derived from an EMBL/GenBank/DDBJ whole genome shotgun (WGS) entry which is preliminary data.</text>
</comment>
<dbReference type="InterPro" id="IPR018228">
    <property type="entry name" value="DNase_TatD-rel_CS"/>
</dbReference>
<dbReference type="InterPro" id="IPR032466">
    <property type="entry name" value="Metal_Hydrolase"/>
</dbReference>
<dbReference type="NCBIfam" id="TIGR00010">
    <property type="entry name" value="YchF/TatD family DNA exonuclease"/>
    <property type="match status" value="1"/>
</dbReference>
<dbReference type="PROSITE" id="PS01091">
    <property type="entry name" value="TATD_3"/>
    <property type="match status" value="1"/>
</dbReference>
<dbReference type="EMBL" id="LCMA01000005">
    <property type="protein sequence ID" value="KKU26984.1"/>
    <property type="molecule type" value="Genomic_DNA"/>
</dbReference>
<dbReference type="PIRSF" id="PIRSF005902">
    <property type="entry name" value="DNase_TatD"/>
    <property type="match status" value="1"/>
</dbReference>
<sequence length="283" mass="31922">MSDFIDVHAHVNFAAFDADRDTVIKRALDAGVFVINVGTQQDTSRFAIETAEKYERGVYAIIGLHPIHTGKSYHDTKELGEGGKEFTSRGEVFDMSAYRTMAEHPKVVGIGECGLDYYRENEDSGFKIQEEVFRKHIELALDVKKPLMLHVRNGSGRSAYKDALAILKSYNLNLKSTPCDFHFFAGGWEEAKEVLDAGFNLSFTGVITFARNYDEVIKNTPLDRIMSETDCPYVTPTPFRGKRNEPLHVREVAKKIAEIRGESFEIVKKQLVTNASRFFGLSH</sequence>
<feature type="binding site" evidence="3">
    <location>
        <position position="150"/>
    </location>
    <ligand>
        <name>a divalent metal cation</name>
        <dbReference type="ChEBI" id="CHEBI:60240"/>
        <label>2</label>
    </ligand>
</feature>
<protein>
    <submittedName>
        <fullName evidence="4">Mg-dependent DNAse</fullName>
    </submittedName>
</protein>
<reference evidence="4 5" key="1">
    <citation type="journal article" date="2015" name="Nature">
        <title>rRNA introns, odd ribosomes, and small enigmatic genomes across a large radiation of phyla.</title>
        <authorList>
            <person name="Brown C.T."/>
            <person name="Hug L.A."/>
            <person name="Thomas B.C."/>
            <person name="Sharon I."/>
            <person name="Castelle C.J."/>
            <person name="Singh A."/>
            <person name="Wilkins M.J."/>
            <person name="Williams K.H."/>
            <person name="Banfield J.F."/>
        </authorList>
    </citation>
    <scope>NUCLEOTIDE SEQUENCE [LARGE SCALE GENOMIC DNA]</scope>
</reference>
<accession>A0A0G1P249</accession>
<dbReference type="GO" id="GO:0016788">
    <property type="term" value="F:hydrolase activity, acting on ester bonds"/>
    <property type="evidence" value="ECO:0007669"/>
    <property type="project" value="InterPro"/>
</dbReference>
<dbReference type="AlphaFoldDB" id="A0A0G1P249"/>
<dbReference type="PANTHER" id="PTHR46124:SF2">
    <property type="entry name" value="D-AMINOACYL-TRNA DEACYLASE"/>
    <property type="match status" value="1"/>
</dbReference>
<proteinExistence type="predicted"/>
<dbReference type="GO" id="GO:0004536">
    <property type="term" value="F:DNA nuclease activity"/>
    <property type="evidence" value="ECO:0007669"/>
    <property type="project" value="InterPro"/>
</dbReference>
<keyword evidence="1 3" id="KW-0479">Metal-binding</keyword>
<evidence type="ECO:0000256" key="3">
    <source>
        <dbReference type="PIRSR" id="PIRSR005902-1"/>
    </source>
</evidence>
<feature type="binding site" evidence="3">
    <location>
        <position position="230"/>
    </location>
    <ligand>
        <name>a divalent metal cation</name>
        <dbReference type="ChEBI" id="CHEBI:60240"/>
        <label>1</label>
    </ligand>
</feature>